<comment type="caution">
    <text evidence="2">The sequence shown here is derived from an EMBL/GenBank/DDBJ whole genome shotgun (WGS) entry which is preliminary data.</text>
</comment>
<evidence type="ECO:0000313" key="2">
    <source>
        <dbReference type="EMBL" id="GFE37955.1"/>
    </source>
</evidence>
<organism evidence="2 3">
    <name type="scientific">Streptomyces tubercidicus</name>
    <dbReference type="NCBI Taxonomy" id="47759"/>
    <lineage>
        <taxon>Bacteria</taxon>
        <taxon>Bacillati</taxon>
        <taxon>Actinomycetota</taxon>
        <taxon>Actinomycetes</taxon>
        <taxon>Kitasatosporales</taxon>
        <taxon>Streptomycetaceae</taxon>
        <taxon>Streptomyces</taxon>
    </lineage>
</organism>
<dbReference type="EMBL" id="BLIR01000001">
    <property type="protein sequence ID" value="GFE37955.1"/>
    <property type="molecule type" value="Genomic_DNA"/>
</dbReference>
<proteinExistence type="predicted"/>
<keyword evidence="1" id="KW-0472">Membrane</keyword>
<accession>A0A640UUB4</accession>
<protein>
    <submittedName>
        <fullName evidence="2">Uncharacterized protein</fullName>
    </submittedName>
</protein>
<dbReference type="AlphaFoldDB" id="A0A640UUB4"/>
<name>A0A640UUB4_9ACTN</name>
<keyword evidence="3" id="KW-1185">Reference proteome</keyword>
<sequence length="189" mass="20968">MQQRDASVPRVWRADLPDNLGVGMEWTAVVATAVGTVLGVVSTLVADRIRWRRERSERDRAELRTSFMEYLGALAQARDAFSRAEPSQERVGRGHIAISEYGVYAAQHQLELVAPQPILELARQATLTVLDFHDAVVAGHDADSDEYMNAWRAAREARGRLVEAMQTALRLHDARHGCASPRPASPRAC</sequence>
<keyword evidence="1" id="KW-1133">Transmembrane helix</keyword>
<keyword evidence="1" id="KW-0812">Transmembrane</keyword>
<evidence type="ECO:0000313" key="3">
    <source>
        <dbReference type="Proteomes" id="UP000431826"/>
    </source>
</evidence>
<dbReference type="Proteomes" id="UP000431826">
    <property type="component" value="Unassembled WGS sequence"/>
</dbReference>
<reference evidence="2 3" key="1">
    <citation type="submission" date="2019-12" db="EMBL/GenBank/DDBJ databases">
        <title>Whole genome shotgun sequence of Streptomyces tubercidicus NBRC 13090.</title>
        <authorList>
            <person name="Ichikawa N."/>
            <person name="Kimura A."/>
            <person name="Kitahashi Y."/>
            <person name="Komaki H."/>
            <person name="Tamura T."/>
        </authorList>
    </citation>
    <scope>NUCLEOTIDE SEQUENCE [LARGE SCALE GENOMIC DNA]</scope>
    <source>
        <strain evidence="2 3">NBRC 13090</strain>
    </source>
</reference>
<gene>
    <name evidence="2" type="ORF">Stube_26280</name>
</gene>
<evidence type="ECO:0000256" key="1">
    <source>
        <dbReference type="SAM" id="Phobius"/>
    </source>
</evidence>
<feature type="transmembrane region" description="Helical" evidence="1">
    <location>
        <begin position="26"/>
        <end position="46"/>
    </location>
</feature>